<evidence type="ECO:0000313" key="1">
    <source>
        <dbReference type="EMBL" id="PHH55618.1"/>
    </source>
</evidence>
<reference evidence="1 2" key="2">
    <citation type="journal article" date="2013" name="IMA Fungus">
        <title>IMA Genome-F 1: Ceratocystis fimbriata: Draft nuclear genome sequence for the plant pathogen, Ceratocystis fimbriata.</title>
        <authorList>
            <person name="Wilken P.M."/>
            <person name="Steenkamp E.T."/>
            <person name="Wingfield M.J."/>
            <person name="de Beer Z.W."/>
            <person name="Wingfield B.D."/>
        </authorList>
    </citation>
    <scope>NUCLEOTIDE SEQUENCE [LARGE SCALE GENOMIC DNA]</scope>
    <source>
        <strain evidence="1 2">CBS 114723</strain>
    </source>
</reference>
<dbReference type="AlphaFoldDB" id="A0A2C5X873"/>
<comment type="caution">
    <text evidence="1">The sequence shown here is derived from an EMBL/GenBank/DDBJ whole genome shotgun (WGS) entry which is preliminary data.</text>
</comment>
<dbReference type="EMBL" id="APWK03000009">
    <property type="protein sequence ID" value="PHH55618.1"/>
    <property type="molecule type" value="Genomic_DNA"/>
</dbReference>
<organism evidence="1 2">
    <name type="scientific">Ceratocystis fimbriata CBS 114723</name>
    <dbReference type="NCBI Taxonomy" id="1035309"/>
    <lineage>
        <taxon>Eukaryota</taxon>
        <taxon>Fungi</taxon>
        <taxon>Dikarya</taxon>
        <taxon>Ascomycota</taxon>
        <taxon>Pezizomycotina</taxon>
        <taxon>Sordariomycetes</taxon>
        <taxon>Hypocreomycetidae</taxon>
        <taxon>Microascales</taxon>
        <taxon>Ceratocystidaceae</taxon>
        <taxon>Ceratocystis</taxon>
    </lineage>
</organism>
<protein>
    <submittedName>
        <fullName evidence="1">Uncharacterized protein</fullName>
    </submittedName>
</protein>
<dbReference type="Proteomes" id="UP000222788">
    <property type="component" value="Unassembled WGS sequence"/>
</dbReference>
<proteinExistence type="predicted"/>
<accession>A0A2C5X873</accession>
<name>A0A2C5X873_9PEZI</name>
<sequence length="121" mass="13607">MAVSNLLGYIYRPWVPTLTLLRCSVSSTSTKSFLVAPLPSLLRRAFWAATRLSTLARTPRLSPSFTPLACFWSLDTPRTTTSTSVRRRKRPTCDASISNLFFCRPPQEQRSLKPSLLEVST</sequence>
<reference evidence="1 2" key="1">
    <citation type="journal article" date="2013" name="Fungal Biol.">
        <title>Analysis of microsatellite markers in the genome of the plant pathogen Ceratocystis fimbriata.</title>
        <authorList>
            <person name="Simpson M.C."/>
            <person name="Wilken P.M."/>
            <person name="Coetzee M.P."/>
            <person name="Wingfield M.J."/>
            <person name="Wingfield B.D."/>
        </authorList>
    </citation>
    <scope>NUCLEOTIDE SEQUENCE [LARGE SCALE GENOMIC DNA]</scope>
    <source>
        <strain evidence="1 2">CBS 114723</strain>
    </source>
</reference>
<evidence type="ECO:0000313" key="2">
    <source>
        <dbReference type="Proteomes" id="UP000222788"/>
    </source>
</evidence>
<gene>
    <name evidence="1" type="ORF">CFIMG_000897RA</name>
</gene>
<keyword evidence="2" id="KW-1185">Reference proteome</keyword>